<evidence type="ECO:0000313" key="1">
    <source>
        <dbReference type="EMBL" id="MED6196549.1"/>
    </source>
</evidence>
<keyword evidence="2" id="KW-1185">Reference proteome</keyword>
<dbReference type="Proteomes" id="UP001341840">
    <property type="component" value="Unassembled WGS sequence"/>
</dbReference>
<comment type="caution">
    <text evidence="1">The sequence shown here is derived from an EMBL/GenBank/DDBJ whole genome shotgun (WGS) entry which is preliminary data.</text>
</comment>
<proteinExistence type="predicted"/>
<reference evidence="1 2" key="1">
    <citation type="journal article" date="2023" name="Plants (Basel)">
        <title>Bridging the Gap: Combining Genomics and Transcriptomics Approaches to Understand Stylosanthes scabra, an Orphan Legume from the Brazilian Caatinga.</title>
        <authorList>
            <person name="Ferreira-Neto J.R.C."/>
            <person name="da Silva M.D."/>
            <person name="Binneck E."/>
            <person name="de Melo N.F."/>
            <person name="da Silva R.H."/>
            <person name="de Melo A.L.T.M."/>
            <person name="Pandolfi V."/>
            <person name="Bustamante F.O."/>
            <person name="Brasileiro-Vidal A.C."/>
            <person name="Benko-Iseppon A.M."/>
        </authorList>
    </citation>
    <scope>NUCLEOTIDE SEQUENCE [LARGE SCALE GENOMIC DNA]</scope>
    <source>
        <tissue evidence="1">Leaves</tissue>
    </source>
</reference>
<evidence type="ECO:0000313" key="2">
    <source>
        <dbReference type="Proteomes" id="UP001341840"/>
    </source>
</evidence>
<organism evidence="1 2">
    <name type="scientific">Stylosanthes scabra</name>
    <dbReference type="NCBI Taxonomy" id="79078"/>
    <lineage>
        <taxon>Eukaryota</taxon>
        <taxon>Viridiplantae</taxon>
        <taxon>Streptophyta</taxon>
        <taxon>Embryophyta</taxon>
        <taxon>Tracheophyta</taxon>
        <taxon>Spermatophyta</taxon>
        <taxon>Magnoliopsida</taxon>
        <taxon>eudicotyledons</taxon>
        <taxon>Gunneridae</taxon>
        <taxon>Pentapetalae</taxon>
        <taxon>rosids</taxon>
        <taxon>fabids</taxon>
        <taxon>Fabales</taxon>
        <taxon>Fabaceae</taxon>
        <taxon>Papilionoideae</taxon>
        <taxon>50 kb inversion clade</taxon>
        <taxon>dalbergioids sensu lato</taxon>
        <taxon>Dalbergieae</taxon>
        <taxon>Pterocarpus clade</taxon>
        <taxon>Stylosanthes</taxon>
    </lineage>
</organism>
<protein>
    <submittedName>
        <fullName evidence="1">Uncharacterized protein</fullName>
    </submittedName>
</protein>
<name>A0ABU6XES4_9FABA</name>
<sequence>MGMNGVKSVIAICTPLLARVPPSSFNLKLLTEDSPPSCTAGEFTQVMQIYSNPSWDQYLIVGMARIRRGLTFHSTLGGVFLLGDSSFNLGHSSDHRDAQYFNPWMEHSFTITIFYCF</sequence>
<gene>
    <name evidence="1" type="ORF">PIB30_048517</name>
</gene>
<dbReference type="EMBL" id="JASCZI010211767">
    <property type="protein sequence ID" value="MED6196549.1"/>
    <property type="molecule type" value="Genomic_DNA"/>
</dbReference>
<accession>A0ABU6XES4</accession>